<evidence type="ECO:0000313" key="3">
    <source>
        <dbReference type="Proteomes" id="UP000236649"/>
    </source>
</evidence>
<dbReference type="PROSITE" id="PS51077">
    <property type="entry name" value="HTH_ICLR"/>
    <property type="match status" value="1"/>
</dbReference>
<proteinExistence type="predicted"/>
<dbReference type="PANTHER" id="PTHR30136">
    <property type="entry name" value="HELIX-TURN-HELIX TRANSCRIPTIONAL REGULATOR, ICLR FAMILY"/>
    <property type="match status" value="1"/>
</dbReference>
<dbReference type="InterPro" id="IPR050707">
    <property type="entry name" value="HTH_MetabolicPath_Reg"/>
</dbReference>
<dbReference type="GO" id="GO:0045892">
    <property type="term" value="P:negative regulation of DNA-templated transcription"/>
    <property type="evidence" value="ECO:0007669"/>
    <property type="project" value="TreeGrafter"/>
</dbReference>
<accession>A0AAN1JB32</accession>
<evidence type="ECO:0000313" key="2">
    <source>
        <dbReference type="EMBL" id="AUT70829.1"/>
    </source>
</evidence>
<dbReference type="InterPro" id="IPR005471">
    <property type="entry name" value="Tscrpt_reg_IclR_N"/>
</dbReference>
<protein>
    <recommendedName>
        <fullName evidence="1">HTH iclR-type domain-containing protein</fullName>
    </recommendedName>
</protein>
<organism evidence="2 3">
    <name type="scientific">Paraburkholderia hospita</name>
    <dbReference type="NCBI Taxonomy" id="169430"/>
    <lineage>
        <taxon>Bacteria</taxon>
        <taxon>Pseudomonadati</taxon>
        <taxon>Pseudomonadota</taxon>
        <taxon>Betaproteobacteria</taxon>
        <taxon>Burkholderiales</taxon>
        <taxon>Burkholderiaceae</taxon>
        <taxon>Paraburkholderia</taxon>
    </lineage>
</organism>
<name>A0AAN1JB32_9BURK</name>
<dbReference type="KEGG" id="phs:C2L64_20975"/>
<dbReference type="InterPro" id="IPR036390">
    <property type="entry name" value="WH_DNA-bd_sf"/>
</dbReference>
<dbReference type="SUPFAM" id="SSF46785">
    <property type="entry name" value="Winged helix' DNA-binding domain"/>
    <property type="match status" value="1"/>
</dbReference>
<gene>
    <name evidence="2" type="ORF">C2L64_20975</name>
</gene>
<dbReference type="SMART" id="SM00346">
    <property type="entry name" value="HTH_ICLR"/>
    <property type="match status" value="1"/>
</dbReference>
<dbReference type="EMBL" id="CP026106">
    <property type="protein sequence ID" value="AUT70829.1"/>
    <property type="molecule type" value="Genomic_DNA"/>
</dbReference>
<dbReference type="Pfam" id="PF09339">
    <property type="entry name" value="HTH_IclR"/>
    <property type="match status" value="1"/>
</dbReference>
<dbReference type="AlphaFoldDB" id="A0AAN1JB32"/>
<dbReference type="InterPro" id="IPR036388">
    <property type="entry name" value="WH-like_DNA-bd_sf"/>
</dbReference>
<dbReference type="Gene3D" id="1.10.10.10">
    <property type="entry name" value="Winged helix-like DNA-binding domain superfamily/Winged helix DNA-binding domain"/>
    <property type="match status" value="1"/>
</dbReference>
<sequence>MALLCLAPSIYRPWQTRPCGFAIDSGVKASCIRHVGLFVVFWKGTIADRDDENHQCRCSRRRDKTCQTDRDFVGAFEKGFAVIEAFNASEVALTAAVVAEKTGLTRAGARRYLLTLTKLGYAEFEGKFFRLTPRILKLGYAYLSGASLTKLAQPILEVIGERMNEVHRSRCSMATRLYLSAAHPRRASRRCRSASARGYPPTARLPAAC</sequence>
<dbReference type="PANTHER" id="PTHR30136:SF34">
    <property type="entry name" value="TRANSCRIPTIONAL REGULATOR"/>
    <property type="match status" value="1"/>
</dbReference>
<reference evidence="2 3" key="1">
    <citation type="submission" date="2018-01" db="EMBL/GenBank/DDBJ databases">
        <title>Species boundaries and ecological features among Paraburkholderia terrae DSMZ17804T, P. hospita DSMZ17164T and P. caribensis DSMZ13236T.</title>
        <authorList>
            <person name="Pratama A.A."/>
        </authorList>
    </citation>
    <scope>NUCLEOTIDE SEQUENCE [LARGE SCALE GENOMIC DNA]</scope>
    <source>
        <strain evidence="2 3">DSM 17164</strain>
    </source>
</reference>
<dbReference type="Proteomes" id="UP000236649">
    <property type="component" value="Chromosome 2"/>
</dbReference>
<dbReference type="GO" id="GO:0003677">
    <property type="term" value="F:DNA binding"/>
    <property type="evidence" value="ECO:0007669"/>
    <property type="project" value="InterPro"/>
</dbReference>
<feature type="domain" description="HTH iclR-type" evidence="1">
    <location>
        <begin position="73"/>
        <end position="133"/>
    </location>
</feature>
<evidence type="ECO:0000259" key="1">
    <source>
        <dbReference type="PROSITE" id="PS51077"/>
    </source>
</evidence>
<dbReference type="GO" id="GO:0003700">
    <property type="term" value="F:DNA-binding transcription factor activity"/>
    <property type="evidence" value="ECO:0007669"/>
    <property type="project" value="TreeGrafter"/>
</dbReference>